<evidence type="ECO:0000256" key="4">
    <source>
        <dbReference type="ARBA" id="ARBA00016218"/>
    </source>
</evidence>
<evidence type="ECO:0000256" key="3">
    <source>
        <dbReference type="ARBA" id="ARBA00013253"/>
    </source>
</evidence>
<evidence type="ECO:0000256" key="6">
    <source>
        <dbReference type="ARBA" id="ARBA00022741"/>
    </source>
</evidence>
<comment type="function">
    <text evidence="10">Catalyzes the transfer of pyrophosphate from adenosine triphosphate (ATP) to 6-hydroxymethyl-7,8-dihydropterin, an enzymatic step in folate biosynthesis pathway.</text>
</comment>
<evidence type="ECO:0000313" key="14">
    <source>
        <dbReference type="EMBL" id="BDI07770.1"/>
    </source>
</evidence>
<dbReference type="EC" id="2.7.6.3" evidence="3"/>
<dbReference type="Pfam" id="PF01288">
    <property type="entry name" value="HPPK"/>
    <property type="match status" value="1"/>
</dbReference>
<evidence type="ECO:0000256" key="11">
    <source>
        <dbReference type="ARBA" id="ARBA00029766"/>
    </source>
</evidence>
<name>A0ABM7YSZ8_9BURK</name>
<accession>A0ABM7YSZ8</accession>
<dbReference type="CDD" id="cd00483">
    <property type="entry name" value="HPPK"/>
    <property type="match status" value="1"/>
</dbReference>
<keyword evidence="5" id="KW-0808">Transferase</keyword>
<dbReference type="PANTHER" id="PTHR43071">
    <property type="entry name" value="2-AMINO-4-HYDROXY-6-HYDROXYMETHYLDIHYDROPTERIDINE PYROPHOSPHOKINASE"/>
    <property type="match status" value="1"/>
</dbReference>
<evidence type="ECO:0000313" key="15">
    <source>
        <dbReference type="Proteomes" id="UP001057498"/>
    </source>
</evidence>
<evidence type="ECO:0000256" key="2">
    <source>
        <dbReference type="ARBA" id="ARBA00005810"/>
    </source>
</evidence>
<keyword evidence="7" id="KW-0418">Kinase</keyword>
<evidence type="ECO:0000256" key="10">
    <source>
        <dbReference type="ARBA" id="ARBA00029409"/>
    </source>
</evidence>
<organism evidence="14 15">
    <name type="scientific">Sphaerotilus microaerophilus</name>
    <dbReference type="NCBI Taxonomy" id="2914710"/>
    <lineage>
        <taxon>Bacteria</taxon>
        <taxon>Pseudomonadati</taxon>
        <taxon>Pseudomonadota</taxon>
        <taxon>Betaproteobacteria</taxon>
        <taxon>Burkholderiales</taxon>
        <taxon>Sphaerotilaceae</taxon>
        <taxon>Sphaerotilus</taxon>
    </lineage>
</organism>
<keyword evidence="8" id="KW-0067">ATP-binding</keyword>
<dbReference type="EMBL" id="AP025730">
    <property type="protein sequence ID" value="BDI07770.1"/>
    <property type="molecule type" value="Genomic_DNA"/>
</dbReference>
<feature type="domain" description="7,8-dihydro-6-hydroxymethylpterin-pyrophosphokinase" evidence="13">
    <location>
        <begin position="94"/>
        <end position="105"/>
    </location>
</feature>
<dbReference type="SUPFAM" id="SSF55083">
    <property type="entry name" value="6-hydroxymethyl-7,8-dihydropterin pyrophosphokinase, HPPK"/>
    <property type="match status" value="1"/>
</dbReference>
<dbReference type="Proteomes" id="UP001057498">
    <property type="component" value="Chromosome"/>
</dbReference>
<dbReference type="PROSITE" id="PS00794">
    <property type="entry name" value="HPPK"/>
    <property type="match status" value="1"/>
</dbReference>
<comment type="pathway">
    <text evidence="1">Cofactor biosynthesis; tetrahydrofolate biosynthesis; 2-amino-4-hydroxy-6-hydroxymethyl-7,8-dihydropteridine diphosphate from 7,8-dihydroneopterin triphosphate: step 4/4.</text>
</comment>
<reference evidence="14" key="1">
    <citation type="submission" date="2022-04" db="EMBL/GenBank/DDBJ databases">
        <title>Whole genome sequence of Sphaerotilus sp. FB-5.</title>
        <authorList>
            <person name="Takeda M."/>
            <person name="Narihara S."/>
            <person name="Akimoto M."/>
            <person name="Akimoto R."/>
            <person name="Nishiyashiki S."/>
            <person name="Murakami T."/>
        </authorList>
    </citation>
    <scope>NUCLEOTIDE SEQUENCE</scope>
    <source>
        <strain evidence="14">FB-5</strain>
    </source>
</reference>
<dbReference type="PANTHER" id="PTHR43071:SF1">
    <property type="entry name" value="2-AMINO-4-HYDROXY-6-HYDROXYMETHYLDIHYDROPTERIDINE PYROPHOSPHOKINASE"/>
    <property type="match status" value="1"/>
</dbReference>
<dbReference type="NCBIfam" id="TIGR01498">
    <property type="entry name" value="folK"/>
    <property type="match status" value="1"/>
</dbReference>
<keyword evidence="9" id="KW-0289">Folate biosynthesis</keyword>
<evidence type="ECO:0000256" key="8">
    <source>
        <dbReference type="ARBA" id="ARBA00022840"/>
    </source>
</evidence>
<keyword evidence="6" id="KW-0547">Nucleotide-binding</keyword>
<evidence type="ECO:0000256" key="1">
    <source>
        <dbReference type="ARBA" id="ARBA00005051"/>
    </source>
</evidence>
<evidence type="ECO:0000256" key="9">
    <source>
        <dbReference type="ARBA" id="ARBA00022909"/>
    </source>
</evidence>
<comment type="similarity">
    <text evidence="2">Belongs to the HPPK family.</text>
</comment>
<dbReference type="InterPro" id="IPR000550">
    <property type="entry name" value="Hppk"/>
</dbReference>
<dbReference type="RefSeq" id="WP_251970934.1">
    <property type="nucleotide sequence ID" value="NZ_AP025730.1"/>
</dbReference>
<evidence type="ECO:0000259" key="13">
    <source>
        <dbReference type="PROSITE" id="PS00794"/>
    </source>
</evidence>
<proteinExistence type="inferred from homology"/>
<protein>
    <recommendedName>
        <fullName evidence="4">2-amino-4-hydroxy-6-hydroxymethyldihydropteridine pyrophosphokinase</fullName>
        <ecNumber evidence="3">2.7.6.3</ecNumber>
    </recommendedName>
    <alternativeName>
        <fullName evidence="11">6-hydroxymethyl-7,8-dihydropterin pyrophosphokinase</fullName>
    </alternativeName>
    <alternativeName>
        <fullName evidence="12">7,8-dihydro-6-hydroxymethylpterin-pyrophosphokinase</fullName>
    </alternativeName>
</protein>
<keyword evidence="15" id="KW-1185">Reference proteome</keyword>
<sequence>MTLRDAGWQRAYVGLGANLGDAHAALAAACCALQALAQTSWVGCSGVYRSAPIDSSGPDYLNAVAAIDTRLEPLVLLDALLDIEARHGRERPYRNAPRTLDLDLLCIADLRLDGPRLTLPHPRGHLRAFVLLPLAELAPGLLWPGQGPVETLLAQVVDQPIERLDRGLVLPRNAARSG</sequence>
<dbReference type="InterPro" id="IPR035907">
    <property type="entry name" value="Hppk_sf"/>
</dbReference>
<evidence type="ECO:0000256" key="7">
    <source>
        <dbReference type="ARBA" id="ARBA00022777"/>
    </source>
</evidence>
<evidence type="ECO:0000256" key="5">
    <source>
        <dbReference type="ARBA" id="ARBA00022679"/>
    </source>
</evidence>
<evidence type="ECO:0000256" key="12">
    <source>
        <dbReference type="ARBA" id="ARBA00033413"/>
    </source>
</evidence>
<gene>
    <name evidence="14" type="ORF">CATMQ487_47400</name>
</gene>
<dbReference type="Gene3D" id="3.30.70.560">
    <property type="entry name" value="7,8-Dihydro-6-hydroxymethylpterin-pyrophosphokinase HPPK"/>
    <property type="match status" value="1"/>
</dbReference>